<evidence type="ECO:0000313" key="11">
    <source>
        <dbReference type="EMBL" id="CAD9777440.1"/>
    </source>
</evidence>
<evidence type="ECO:0000256" key="5">
    <source>
        <dbReference type="ARBA" id="ARBA00022927"/>
    </source>
</evidence>
<dbReference type="PIRSF" id="PIRSF015588">
    <property type="entry name" value="AP_complex_sigma"/>
    <property type="match status" value="1"/>
</dbReference>
<dbReference type="GO" id="GO:0016482">
    <property type="term" value="P:cytosolic transport"/>
    <property type="evidence" value="ECO:0007669"/>
    <property type="project" value="UniProtKB-ARBA"/>
</dbReference>
<dbReference type="SUPFAM" id="SSF64356">
    <property type="entry name" value="SNARE-like"/>
    <property type="match status" value="1"/>
</dbReference>
<keyword evidence="7 9" id="KW-0472">Membrane</keyword>
<keyword evidence="8" id="KW-0968">Cytoplasmic vesicle</keyword>
<dbReference type="GO" id="GO:0035615">
    <property type="term" value="F:clathrin adaptor activity"/>
    <property type="evidence" value="ECO:0007669"/>
    <property type="project" value="InterPro"/>
</dbReference>
<evidence type="ECO:0000256" key="3">
    <source>
        <dbReference type="ARBA" id="ARBA00006972"/>
    </source>
</evidence>
<dbReference type="Gene3D" id="3.30.450.60">
    <property type="match status" value="1"/>
</dbReference>
<keyword evidence="6" id="KW-0333">Golgi apparatus</keyword>
<keyword evidence="5 9" id="KW-0653">Protein transport</keyword>
<evidence type="ECO:0000256" key="4">
    <source>
        <dbReference type="ARBA" id="ARBA00022448"/>
    </source>
</evidence>
<comment type="subcellular location">
    <subcellularLocation>
        <location evidence="2">Cytoplasmic vesicle</location>
        <location evidence="2">Clathrin-coated vesicle membrane</location>
    </subcellularLocation>
    <subcellularLocation>
        <location evidence="1">Golgi apparatus</location>
    </subcellularLocation>
</comment>
<feature type="domain" description="AP complex mu/sigma subunit" evidence="10">
    <location>
        <begin position="1"/>
        <end position="140"/>
    </location>
</feature>
<dbReference type="CDD" id="cd14831">
    <property type="entry name" value="AP1_sigma"/>
    <property type="match status" value="1"/>
</dbReference>
<dbReference type="AlphaFoldDB" id="A0A7S2U2J8"/>
<evidence type="ECO:0000256" key="9">
    <source>
        <dbReference type="PIRNR" id="PIRNR015588"/>
    </source>
</evidence>
<name>A0A7S2U2J8_9EUKA</name>
<evidence type="ECO:0000256" key="7">
    <source>
        <dbReference type="ARBA" id="ARBA00023136"/>
    </source>
</evidence>
<gene>
    <name evidence="11" type="ORF">LSP00402_LOCUS21456</name>
</gene>
<evidence type="ECO:0000256" key="8">
    <source>
        <dbReference type="ARBA" id="ARBA00023329"/>
    </source>
</evidence>
<evidence type="ECO:0000256" key="6">
    <source>
        <dbReference type="ARBA" id="ARBA00023034"/>
    </source>
</evidence>
<proteinExistence type="inferred from homology"/>
<dbReference type="GO" id="GO:0030121">
    <property type="term" value="C:AP-1 adaptor complex"/>
    <property type="evidence" value="ECO:0007669"/>
    <property type="project" value="InterPro"/>
</dbReference>
<accession>A0A7S2U2J8</accession>
<dbReference type="GO" id="GO:0006886">
    <property type="term" value="P:intracellular protein transport"/>
    <property type="evidence" value="ECO:0007669"/>
    <property type="project" value="UniProtKB-UniRule"/>
</dbReference>
<dbReference type="FunFam" id="3.30.450.60:FF:000007">
    <property type="entry name" value="AP complex subunit sigma"/>
    <property type="match status" value="1"/>
</dbReference>
<protein>
    <recommendedName>
        <fullName evidence="9">AP complex subunit sigma</fullName>
    </recommendedName>
</protein>
<dbReference type="GO" id="GO:0005829">
    <property type="term" value="C:cytosol"/>
    <property type="evidence" value="ECO:0007669"/>
    <property type="project" value="GOC"/>
</dbReference>
<dbReference type="EMBL" id="HBHP01034890">
    <property type="protein sequence ID" value="CAD9777440.1"/>
    <property type="molecule type" value="Transcribed_RNA"/>
</dbReference>
<sequence>MIELVLLVNRQGKVRLSKWYKPEKRKDKLRIVREIGTAVIKREKQKLCNFLEWKDKLIVFKRYASLFFVGVIERKDNELLMLEVIHHYVETLDGYFGNVCELDIIFNFHKAYFILDELIIAGQLQETSKRKIIQACHAQDLQMEEGKDGKKDDKKGI</sequence>
<evidence type="ECO:0000259" key="10">
    <source>
        <dbReference type="Pfam" id="PF01217"/>
    </source>
</evidence>
<keyword evidence="4 9" id="KW-0813">Transport</keyword>
<dbReference type="InterPro" id="IPR016635">
    <property type="entry name" value="AP_complex_ssu"/>
</dbReference>
<reference evidence="11" key="1">
    <citation type="submission" date="2021-01" db="EMBL/GenBank/DDBJ databases">
        <authorList>
            <person name="Corre E."/>
            <person name="Pelletier E."/>
            <person name="Niang G."/>
            <person name="Scheremetjew M."/>
            <person name="Finn R."/>
            <person name="Kale V."/>
            <person name="Holt S."/>
            <person name="Cochrane G."/>
            <person name="Meng A."/>
            <person name="Brown T."/>
            <person name="Cohen L."/>
        </authorList>
    </citation>
    <scope>NUCLEOTIDE SEQUENCE</scope>
    <source>
        <strain evidence="11">CCMP622</strain>
    </source>
</reference>
<evidence type="ECO:0000256" key="1">
    <source>
        <dbReference type="ARBA" id="ARBA00004555"/>
    </source>
</evidence>
<evidence type="ECO:0000256" key="2">
    <source>
        <dbReference type="ARBA" id="ARBA00004640"/>
    </source>
</evidence>
<dbReference type="InterPro" id="IPR011012">
    <property type="entry name" value="Longin-like_dom_sf"/>
</dbReference>
<dbReference type="InterPro" id="IPR022775">
    <property type="entry name" value="AP_mu_sigma_su"/>
</dbReference>
<dbReference type="InterPro" id="IPR044733">
    <property type="entry name" value="AP1_sigma"/>
</dbReference>
<dbReference type="Pfam" id="PF01217">
    <property type="entry name" value="Clat_adaptor_s"/>
    <property type="match status" value="1"/>
</dbReference>
<organism evidence="11">
    <name type="scientific">Lotharella oceanica</name>
    <dbReference type="NCBI Taxonomy" id="641309"/>
    <lineage>
        <taxon>Eukaryota</taxon>
        <taxon>Sar</taxon>
        <taxon>Rhizaria</taxon>
        <taxon>Cercozoa</taxon>
        <taxon>Chlorarachniophyceae</taxon>
        <taxon>Lotharella</taxon>
    </lineage>
</organism>
<dbReference type="PANTHER" id="PTHR11753">
    <property type="entry name" value="ADAPTOR COMPLEXES SMALL SUBUNIT FAMILY"/>
    <property type="match status" value="1"/>
</dbReference>
<comment type="similarity">
    <text evidence="3 9">Belongs to the adaptor complexes small subunit family.</text>
</comment>